<dbReference type="HOGENOM" id="CLU_2607186_0_0_1"/>
<keyword evidence="2" id="KW-1185">Reference proteome</keyword>
<evidence type="ECO:0000313" key="2">
    <source>
        <dbReference type="Proteomes" id="UP000001067"/>
    </source>
</evidence>
<dbReference type="Proteomes" id="UP000001067">
    <property type="component" value="Unassembled WGS sequence"/>
</dbReference>
<accession>E3RU18</accession>
<dbReference type="EMBL" id="GL535079">
    <property type="protein sequence ID" value="EFQ90795.1"/>
    <property type="molecule type" value="Genomic_DNA"/>
</dbReference>
<gene>
    <name evidence="1" type="ORF">PTT_12555</name>
</gene>
<dbReference type="AlphaFoldDB" id="E3RU18"/>
<protein>
    <submittedName>
        <fullName evidence="1">Uncharacterized protein</fullName>
    </submittedName>
</protein>
<organism evidence="2">
    <name type="scientific">Pyrenophora teres f. teres (strain 0-1)</name>
    <name type="common">Barley net blotch fungus</name>
    <name type="synonym">Drechslera teres f. teres</name>
    <dbReference type="NCBI Taxonomy" id="861557"/>
    <lineage>
        <taxon>Eukaryota</taxon>
        <taxon>Fungi</taxon>
        <taxon>Dikarya</taxon>
        <taxon>Ascomycota</taxon>
        <taxon>Pezizomycotina</taxon>
        <taxon>Dothideomycetes</taxon>
        <taxon>Pleosporomycetidae</taxon>
        <taxon>Pleosporales</taxon>
        <taxon>Pleosporineae</taxon>
        <taxon>Pleosporaceae</taxon>
        <taxon>Pyrenophora</taxon>
    </lineage>
</organism>
<name>E3RU18_PYRTT</name>
<dbReference type="KEGG" id="pte:PTT_12555"/>
<evidence type="ECO:0000313" key="1">
    <source>
        <dbReference type="EMBL" id="EFQ90795.1"/>
    </source>
</evidence>
<proteinExistence type="predicted"/>
<sequence length="79" mass="8870">MSSTHEERKHFLESNAVARHLQYRATKALVEAAATSQPLTQAELNAPMGWQMKEIQEARNALRADYATKAKAKEDGEDK</sequence>
<reference evidence="1 2" key="1">
    <citation type="journal article" date="2010" name="Genome Biol.">
        <title>A first genome assembly of the barley fungal pathogen Pyrenophora teres f. teres.</title>
        <authorList>
            <person name="Ellwood S.R."/>
            <person name="Liu Z."/>
            <person name="Syme R.A."/>
            <person name="Lai Z."/>
            <person name="Hane J.K."/>
            <person name="Keiper F."/>
            <person name="Moffat C.S."/>
            <person name="Oliver R.P."/>
            <person name="Friesen T.L."/>
        </authorList>
    </citation>
    <scope>NUCLEOTIDE SEQUENCE [LARGE SCALE GENOMIC DNA]</scope>
    <source>
        <strain evidence="1 2">0-1</strain>
    </source>
</reference>